<dbReference type="Pfam" id="PF03704">
    <property type="entry name" value="BTAD"/>
    <property type="match status" value="1"/>
</dbReference>
<name>A0ABY2BAQ3_9ACTN</name>
<comment type="caution">
    <text evidence="5">The sequence shown here is derived from an EMBL/GenBank/DDBJ whole genome shotgun (WGS) entry which is preliminary data.</text>
</comment>
<organism evidence="5 6">
    <name type="scientific">Kribbella orskensis</name>
    <dbReference type="NCBI Taxonomy" id="2512216"/>
    <lineage>
        <taxon>Bacteria</taxon>
        <taxon>Bacillati</taxon>
        <taxon>Actinomycetota</taxon>
        <taxon>Actinomycetes</taxon>
        <taxon>Propionibacteriales</taxon>
        <taxon>Kribbellaceae</taxon>
        <taxon>Kribbella</taxon>
    </lineage>
</organism>
<dbReference type="SUPFAM" id="SSF48452">
    <property type="entry name" value="TPR-like"/>
    <property type="match status" value="2"/>
</dbReference>
<dbReference type="PROSITE" id="PS51755">
    <property type="entry name" value="OMPR_PHOB"/>
    <property type="match status" value="1"/>
</dbReference>
<reference evidence="5 6" key="1">
    <citation type="journal article" date="2015" name="Stand. Genomic Sci.">
        <title>Genomic Encyclopedia of Bacterial and Archaeal Type Strains, Phase III: the genomes of soil and plant-associated and newly described type strains.</title>
        <authorList>
            <person name="Whitman W.B."/>
            <person name="Woyke T."/>
            <person name="Klenk H.P."/>
            <person name="Zhou Y."/>
            <person name="Lilburn T.G."/>
            <person name="Beck B.J."/>
            <person name="De Vos P."/>
            <person name="Vandamme P."/>
            <person name="Eisen J.A."/>
            <person name="Garrity G."/>
            <person name="Hugenholtz P."/>
            <person name="Kyrpides N.C."/>
        </authorList>
    </citation>
    <scope>NUCLEOTIDE SEQUENCE [LARGE SCALE GENOMIC DNA]</scope>
    <source>
        <strain evidence="5 6">VKM Ac-2538</strain>
    </source>
</reference>
<protein>
    <submittedName>
        <fullName evidence="5">ATPase</fullName>
    </submittedName>
</protein>
<dbReference type="PANTHER" id="PTHR47691:SF3">
    <property type="entry name" value="HTH-TYPE TRANSCRIPTIONAL REGULATOR RV0890C-RELATED"/>
    <property type="match status" value="1"/>
</dbReference>
<accession>A0ABY2BAQ3</accession>
<evidence type="ECO:0000313" key="5">
    <source>
        <dbReference type="EMBL" id="TCO13628.1"/>
    </source>
</evidence>
<evidence type="ECO:0000313" key="6">
    <source>
        <dbReference type="Proteomes" id="UP000295818"/>
    </source>
</evidence>
<gene>
    <name evidence="5" type="ORF">EV644_122103</name>
</gene>
<dbReference type="InterPro" id="IPR005158">
    <property type="entry name" value="BTAD"/>
</dbReference>
<dbReference type="SUPFAM" id="SSF52540">
    <property type="entry name" value="P-loop containing nucleoside triphosphate hydrolases"/>
    <property type="match status" value="1"/>
</dbReference>
<dbReference type="InterPro" id="IPR036388">
    <property type="entry name" value="WH-like_DNA-bd_sf"/>
</dbReference>
<feature type="DNA-binding region" description="OmpR/PhoB-type" evidence="3">
    <location>
        <begin position="1"/>
        <end position="96"/>
    </location>
</feature>
<proteinExistence type="inferred from homology"/>
<dbReference type="Gene3D" id="1.10.10.10">
    <property type="entry name" value="Winged helix-like DNA-binding domain superfamily/Winged helix DNA-binding domain"/>
    <property type="match status" value="1"/>
</dbReference>
<dbReference type="Proteomes" id="UP000295818">
    <property type="component" value="Unassembled WGS sequence"/>
</dbReference>
<dbReference type="SUPFAM" id="SSF46894">
    <property type="entry name" value="C-terminal effector domain of the bipartite response regulators"/>
    <property type="match status" value="1"/>
</dbReference>
<evidence type="ECO:0000259" key="4">
    <source>
        <dbReference type="PROSITE" id="PS51755"/>
    </source>
</evidence>
<dbReference type="InterPro" id="IPR027417">
    <property type="entry name" value="P-loop_NTPase"/>
</dbReference>
<feature type="domain" description="OmpR/PhoB-type" evidence="4">
    <location>
        <begin position="1"/>
        <end position="96"/>
    </location>
</feature>
<comment type="similarity">
    <text evidence="1">Belongs to the AfsR/DnrI/RedD regulatory family.</text>
</comment>
<keyword evidence="2 3" id="KW-0238">DNA-binding</keyword>
<dbReference type="InterPro" id="IPR001867">
    <property type="entry name" value="OmpR/PhoB-type_DNA-bd"/>
</dbReference>
<keyword evidence="6" id="KW-1185">Reference proteome</keyword>
<dbReference type="Gene3D" id="1.25.40.10">
    <property type="entry name" value="Tetratricopeptide repeat domain"/>
    <property type="match status" value="2"/>
</dbReference>
<evidence type="ECO:0000256" key="3">
    <source>
        <dbReference type="PROSITE-ProRule" id="PRU01091"/>
    </source>
</evidence>
<dbReference type="InterPro" id="IPR016032">
    <property type="entry name" value="Sig_transdc_resp-reg_C-effctor"/>
</dbReference>
<sequence>MRFGVLGPVTAWTDSGEPVTVPGLKVRALLADLLVHEGRPVPADRLIDDLWGEDLPGNPSGTLSAKVSQLRRAFDDAEPGSRALVVSGPAGYSLKVDSGSYDALGFSALVEQGRLDDALALWRGPAYADFADEAYLETAIARLSEQRLTAQEEHFETRLARGEHNALISELADLVAQHQLRERLRAIHMKALYRAGRQSEALDSYEQLRVLLADELGLDPSPELAAVQQAVLQQAVPPQEVRSRRTNLPAQLTDLVGRSEAVAEIQDRLSEDRLLTLTGPGGVGKTRLALAAAAGLAERFPDGVILVELAAVTPDALDVAGSLGDAVQAALDLRDSGPESGGDKLVAALETLELLLVLDNCEHVVDAAAELTDRLLAAAPGLRVLATSREPLGLPGEAVWSVPPLEVPAVAADLDELRASAAVQLFVGRATAADRGFALDADTASAVAVLCRRLDGIPLALELAATRVRALGVQGLVARLDDRFRLLATGHRGAAPRQQTLMAMIDWSWELLSPEEQTVLRRLAVHADGCTPDAAERVCAEEGVDDVLIRLVDRSLVVSVHGADGPRYRLLESVAAYCVGRLREAGELDQLRQRHHLYYADFAELARPHLYGPEQSKWLQRLDDEAGNFRSALDGAVAAGDFELAERLVDSLSWYWFLRGRFAEARRSLLAVPTDKAAAWLAGFMYLDGDSDAAAARDRVLATADARAKWWISFTGSDAGDLVTCQALLDEVLPAFEESGDQWGVAAVLVARGKHSHVRSDLKALEEDAAEGARIFRQLGDRWGLLQSVGWLGAVAELRGELERAVRLHTEALQMAEELGLWPEVAGELGWLGWTFVRQGDYDRALEYGERGLRLSTEQGSRPSQALAEIVLGCAARRTGDLDVAEKRLQSLVDAARRQDEPVLYLSMVLEELGYTLELRGEPAGARERHVEAYRISREYESGRGMCWALEGLAACIADKVVAAHLLGAAAVVRAAGGHLVTEAEQPDIERALVAARSALGAAAFEAEYARGSELSLDEAFAEVAE</sequence>
<dbReference type="RefSeq" id="WP_132194791.1">
    <property type="nucleotide sequence ID" value="NZ_SLWM01000022.1"/>
</dbReference>
<evidence type="ECO:0000256" key="2">
    <source>
        <dbReference type="ARBA" id="ARBA00023125"/>
    </source>
</evidence>
<dbReference type="Pfam" id="PF13424">
    <property type="entry name" value="TPR_12"/>
    <property type="match status" value="1"/>
</dbReference>
<dbReference type="SMART" id="SM00862">
    <property type="entry name" value="Trans_reg_C"/>
    <property type="match status" value="1"/>
</dbReference>
<dbReference type="Pfam" id="PF25872">
    <property type="entry name" value="HTH_77"/>
    <property type="match status" value="1"/>
</dbReference>
<dbReference type="SMART" id="SM01043">
    <property type="entry name" value="BTAD"/>
    <property type="match status" value="1"/>
</dbReference>
<dbReference type="Pfam" id="PF00486">
    <property type="entry name" value="Trans_reg_C"/>
    <property type="match status" value="1"/>
</dbReference>
<evidence type="ECO:0000256" key="1">
    <source>
        <dbReference type="ARBA" id="ARBA00005820"/>
    </source>
</evidence>
<dbReference type="CDD" id="cd15831">
    <property type="entry name" value="BTAD"/>
    <property type="match status" value="1"/>
</dbReference>
<dbReference type="InterPro" id="IPR058852">
    <property type="entry name" value="HTH_77"/>
</dbReference>
<dbReference type="EMBL" id="SLWM01000022">
    <property type="protein sequence ID" value="TCO13628.1"/>
    <property type="molecule type" value="Genomic_DNA"/>
</dbReference>
<dbReference type="PRINTS" id="PR00364">
    <property type="entry name" value="DISEASERSIST"/>
</dbReference>
<dbReference type="PANTHER" id="PTHR47691">
    <property type="entry name" value="REGULATOR-RELATED"/>
    <property type="match status" value="1"/>
</dbReference>
<dbReference type="InterPro" id="IPR011990">
    <property type="entry name" value="TPR-like_helical_dom_sf"/>
</dbReference>